<dbReference type="GO" id="GO:0016208">
    <property type="term" value="F:AMP binding"/>
    <property type="evidence" value="ECO:0007669"/>
    <property type="project" value="InterPro"/>
</dbReference>
<dbReference type="NCBIfam" id="NF001208">
    <property type="entry name" value="PRK00174.1"/>
    <property type="match status" value="1"/>
</dbReference>
<comment type="catalytic activity">
    <reaction evidence="6">
        <text>acetate + ATP + CoA = acetyl-CoA + AMP + diphosphate</text>
        <dbReference type="Rhea" id="RHEA:23176"/>
        <dbReference type="ChEBI" id="CHEBI:30089"/>
        <dbReference type="ChEBI" id="CHEBI:30616"/>
        <dbReference type="ChEBI" id="CHEBI:33019"/>
        <dbReference type="ChEBI" id="CHEBI:57287"/>
        <dbReference type="ChEBI" id="CHEBI:57288"/>
        <dbReference type="ChEBI" id="CHEBI:456215"/>
        <dbReference type="EC" id="6.2.1.1"/>
    </reaction>
</comment>
<protein>
    <recommendedName>
        <fullName evidence="6">Acetyl-coenzyme A synthetase</fullName>
        <shortName evidence="6">AcCoA synthetase</shortName>
        <shortName evidence="6">Acs</shortName>
        <ecNumber evidence="6">6.2.1.1</ecNumber>
    </recommendedName>
    <alternativeName>
        <fullName evidence="6">Acetate--CoA ligase</fullName>
    </alternativeName>
    <alternativeName>
        <fullName evidence="6">Acyl-activating enzyme</fullName>
    </alternativeName>
</protein>
<feature type="binding site" evidence="6">
    <location>
        <position position="554"/>
    </location>
    <ligand>
        <name>Mg(2+)</name>
        <dbReference type="ChEBI" id="CHEBI:18420"/>
    </ligand>
</feature>
<dbReference type="PROSITE" id="PS00455">
    <property type="entry name" value="AMP_BINDING"/>
    <property type="match status" value="1"/>
</dbReference>
<dbReference type="FunFam" id="3.40.50.12780:FF:000001">
    <property type="entry name" value="Acetyl-coenzyme A synthetase"/>
    <property type="match status" value="1"/>
</dbReference>
<dbReference type="Proteomes" id="UP000216063">
    <property type="component" value="Unassembled WGS sequence"/>
</dbReference>
<dbReference type="InterPro" id="IPR025110">
    <property type="entry name" value="AMP-bd_C"/>
</dbReference>
<feature type="binding site" evidence="6">
    <location>
        <position position="512"/>
    </location>
    <ligand>
        <name>ATP</name>
        <dbReference type="ChEBI" id="CHEBI:30616"/>
    </ligand>
</feature>
<name>A0A255DRQ6_9MYCO</name>
<feature type="binding site" evidence="6">
    <location>
        <position position="315"/>
    </location>
    <ligand>
        <name>CoA</name>
        <dbReference type="ChEBI" id="CHEBI:57287"/>
    </ligand>
</feature>
<evidence type="ECO:0000313" key="11">
    <source>
        <dbReference type="Proteomes" id="UP000216063"/>
    </source>
</evidence>
<evidence type="ECO:0000256" key="4">
    <source>
        <dbReference type="ARBA" id="ARBA00022840"/>
    </source>
</evidence>
<dbReference type="InterPro" id="IPR032387">
    <property type="entry name" value="ACAS_N"/>
</dbReference>
<dbReference type="PANTHER" id="PTHR24095:SF14">
    <property type="entry name" value="ACETYL-COENZYME A SYNTHETASE 1"/>
    <property type="match status" value="1"/>
</dbReference>
<comment type="PTM">
    <text evidence="6">Acetylated. Deacetylation by the SIR2-homolog deacetylase activates the enzyme.</text>
</comment>
<dbReference type="Pfam" id="PF13193">
    <property type="entry name" value="AMP-binding_C"/>
    <property type="match status" value="1"/>
</dbReference>
<dbReference type="Pfam" id="PF00501">
    <property type="entry name" value="AMP-binding"/>
    <property type="match status" value="1"/>
</dbReference>
<dbReference type="Gene3D" id="3.40.50.12780">
    <property type="entry name" value="N-terminal domain of ligase-like"/>
    <property type="match status" value="1"/>
</dbReference>
<keyword evidence="3 6" id="KW-0547">Nucleotide-binding</keyword>
<comment type="cofactor">
    <cofactor evidence="6">
        <name>Mg(2+)</name>
        <dbReference type="ChEBI" id="CHEBI:18420"/>
    </cofactor>
</comment>
<keyword evidence="5 6" id="KW-0007">Acetylation</keyword>
<keyword evidence="4 6" id="KW-0067">ATP-binding</keyword>
<evidence type="ECO:0000256" key="1">
    <source>
        <dbReference type="ARBA" id="ARBA00006432"/>
    </source>
</evidence>
<dbReference type="NCBIfam" id="TIGR02188">
    <property type="entry name" value="Ac_CoA_lig_AcsA"/>
    <property type="match status" value="1"/>
</dbReference>
<evidence type="ECO:0000256" key="6">
    <source>
        <dbReference type="HAMAP-Rule" id="MF_01123"/>
    </source>
</evidence>
<keyword evidence="6" id="KW-0479">Metal-binding</keyword>
<sequence length="658" mass="72272">MTTLTDMTEAHTEVLTSYPPSADFAAAANATAALYDEAEADRLAFWAEQAHRLSWDTPFTEVLDWSQAPFAKWFVGGKLNVAYNCVDRHVEAGNGDRVAIHWEGEPVGDSRVLTYAQLKDEVCKAANALTELGLVAGDRVAIYMPMVPEAIVAMLACARLGVMHSVVFAGFSATALRARIEDAEAKLVITTDGQYRRGNAVSLKEAVDEAVKGQDCVQHVLVVRRTGIDVDWTDGRDLWWHEKVDAASTEHTPEAFDAEQPLFLLYTSGTTGKPKGIIHTSGGYLTQASYTHFNVFDIKTDTDIYWCTADIGWVTGHTYIVYGPLSNGATQVVYEGTPASPDEHRHFQVIEKYGVTIYYTAPTLIRTFMKWGREIAFAHDLSSLRLLGSVGEPINPEAWRWYRLVFGADATPIVDTWWQTETGAAMISPLPGVTDCKPGSAMRPLPGISAKIVDDDGNELQPSSDHGEHLTGYLVLDKPWPSMLRGIWGDPERFKETYWARFAEQGWYFAGDGARYGSDGEVWVLGRIDDVMNIAGHRISTAEVESALVGHAGVAEAAVVGASDDTTGQAICAFVILKAHHAEMSNEQMVDELRAEVAREISPIAKPREIHVVPELPKTRSGKIMRRLLRDVAEGRELGDTSTLVDPTVFEAIRAGKS</sequence>
<evidence type="ECO:0000259" key="8">
    <source>
        <dbReference type="Pfam" id="PF13193"/>
    </source>
</evidence>
<feature type="domain" description="AMP-dependent synthetase/ligase" evidence="7">
    <location>
        <begin position="92"/>
        <end position="487"/>
    </location>
</feature>
<keyword evidence="2 6" id="KW-0436">Ligase</keyword>
<feature type="binding site" evidence="6">
    <location>
        <position position="551"/>
    </location>
    <ligand>
        <name>Mg(2+)</name>
        <dbReference type="ChEBI" id="CHEBI:18420"/>
    </ligand>
</feature>
<feature type="binding site" evidence="6">
    <location>
        <position position="538"/>
    </location>
    <ligand>
        <name>ATP</name>
        <dbReference type="ChEBI" id="CHEBI:30616"/>
    </ligand>
</feature>
<dbReference type="GO" id="GO:0005829">
    <property type="term" value="C:cytosol"/>
    <property type="evidence" value="ECO:0007669"/>
    <property type="project" value="TreeGrafter"/>
</dbReference>
<comment type="similarity">
    <text evidence="1 6">Belongs to the ATP-dependent AMP-binding enzyme family.</text>
</comment>
<dbReference type="GO" id="GO:0019427">
    <property type="term" value="P:acetyl-CoA biosynthetic process from acetate"/>
    <property type="evidence" value="ECO:0007669"/>
    <property type="project" value="UniProtKB-UniRule"/>
</dbReference>
<reference evidence="10 11" key="1">
    <citation type="submission" date="2017-07" db="EMBL/GenBank/DDBJ databases">
        <title>The new phylogeny of genus Mycobacterium.</title>
        <authorList>
            <person name="Tortoli E."/>
            <person name="Trovato A."/>
            <person name="Cirillo D.M."/>
        </authorList>
    </citation>
    <scope>NUCLEOTIDE SEQUENCE [LARGE SCALE GENOMIC DNA]</scope>
    <source>
        <strain evidence="10 11">ATCC 33027</strain>
    </source>
</reference>
<dbReference type="InterPro" id="IPR011904">
    <property type="entry name" value="Ac_CoA_lig"/>
</dbReference>
<evidence type="ECO:0000256" key="2">
    <source>
        <dbReference type="ARBA" id="ARBA00022598"/>
    </source>
</evidence>
<dbReference type="OrthoDB" id="9803968at2"/>
<evidence type="ECO:0000256" key="3">
    <source>
        <dbReference type="ARBA" id="ARBA00022741"/>
    </source>
</evidence>
<proteinExistence type="inferred from homology"/>
<feature type="binding site" evidence="6">
    <location>
        <begin position="391"/>
        <end position="393"/>
    </location>
    <ligand>
        <name>ATP</name>
        <dbReference type="ChEBI" id="CHEBI:30616"/>
    </ligand>
</feature>
<organism evidence="10 11">
    <name type="scientific">Mycolicibacterium sphagni</name>
    <dbReference type="NCBI Taxonomy" id="1786"/>
    <lineage>
        <taxon>Bacteria</taxon>
        <taxon>Bacillati</taxon>
        <taxon>Actinomycetota</taxon>
        <taxon>Actinomycetes</taxon>
        <taxon>Mycobacteriales</taxon>
        <taxon>Mycobacteriaceae</taxon>
        <taxon>Mycolicibacterium</taxon>
    </lineage>
</organism>
<dbReference type="Pfam" id="PF16177">
    <property type="entry name" value="ACAS_N"/>
    <property type="match status" value="1"/>
</dbReference>
<dbReference type="GO" id="GO:0046872">
    <property type="term" value="F:metal ion binding"/>
    <property type="evidence" value="ECO:0007669"/>
    <property type="project" value="UniProtKB-KW"/>
</dbReference>
<accession>A0A255DRQ6</accession>
<dbReference type="GO" id="GO:0005524">
    <property type="term" value="F:ATP binding"/>
    <property type="evidence" value="ECO:0007669"/>
    <property type="project" value="UniProtKB-KW"/>
</dbReference>
<feature type="binding site" evidence="6">
    <location>
        <begin position="196"/>
        <end position="199"/>
    </location>
    <ligand>
        <name>CoA</name>
        <dbReference type="ChEBI" id="CHEBI:57287"/>
    </ligand>
</feature>
<dbReference type="EC" id="6.2.1.1" evidence="6"/>
<dbReference type="InterPro" id="IPR000873">
    <property type="entry name" value="AMP-dep_synth/lig_dom"/>
</dbReference>
<dbReference type="Gene3D" id="3.30.300.30">
    <property type="match status" value="1"/>
</dbReference>
<feature type="binding site" evidence="6">
    <location>
        <position position="549"/>
    </location>
    <ligand>
        <name>Mg(2+)</name>
        <dbReference type="ChEBI" id="CHEBI:18420"/>
    </ligand>
</feature>
<dbReference type="PANTHER" id="PTHR24095">
    <property type="entry name" value="ACETYL-COENZYME A SYNTHETASE"/>
    <property type="match status" value="1"/>
</dbReference>
<dbReference type="InterPro" id="IPR042099">
    <property type="entry name" value="ANL_N_sf"/>
</dbReference>
<evidence type="ECO:0000259" key="7">
    <source>
        <dbReference type="Pfam" id="PF00501"/>
    </source>
</evidence>
<comment type="function">
    <text evidence="6">Catalyzes the conversion of acetate into acetyl-CoA (AcCoA), an essential intermediate at the junction of anabolic and catabolic pathways. AcsA undergoes a two-step reaction. In the first half reaction, AcsA combines acetate with ATP to form acetyl-adenylate (AcAMP) intermediate. In the second half reaction, it can then transfer the acetyl group from AcAMP to the sulfhydryl group of CoA, forming the product AcCoA.</text>
</comment>
<dbReference type="AlphaFoldDB" id="A0A255DRQ6"/>
<feature type="domain" description="Acetyl-coenzyme A synthetase N-terminal" evidence="9">
    <location>
        <begin position="32"/>
        <end position="85"/>
    </location>
</feature>
<keyword evidence="6" id="KW-0460">Magnesium</keyword>
<evidence type="ECO:0000259" key="9">
    <source>
        <dbReference type="Pfam" id="PF16177"/>
    </source>
</evidence>
<comment type="caution">
    <text evidence="10">The sequence shown here is derived from an EMBL/GenBank/DDBJ whole genome shotgun (WGS) entry which is preliminary data.</text>
</comment>
<feature type="modified residue" description="N6-acetyllysine" evidence="6">
    <location>
        <position position="623"/>
    </location>
</feature>
<dbReference type="CDD" id="cd05966">
    <property type="entry name" value="ACS"/>
    <property type="match status" value="1"/>
</dbReference>
<feature type="domain" description="AMP-binding enzyme C-terminal" evidence="8">
    <location>
        <begin position="543"/>
        <end position="623"/>
    </location>
</feature>
<dbReference type="InterPro" id="IPR045851">
    <property type="entry name" value="AMP-bd_C_sf"/>
</dbReference>
<dbReference type="HAMAP" id="MF_01123">
    <property type="entry name" value="Ac_CoA_synth"/>
    <property type="match status" value="1"/>
</dbReference>
<evidence type="ECO:0000256" key="5">
    <source>
        <dbReference type="ARBA" id="ARBA00022990"/>
    </source>
</evidence>
<evidence type="ECO:0000313" key="10">
    <source>
        <dbReference type="EMBL" id="OYN79672.1"/>
    </source>
</evidence>
<gene>
    <name evidence="10" type="primary">acs</name>
    <name evidence="6" type="synonym">acsA</name>
    <name evidence="10" type="ORF">CG716_11790</name>
</gene>
<comment type="caution">
    <text evidence="6">Lacks conserved residue(s) required for the propagation of feature annotation.</text>
</comment>
<dbReference type="GO" id="GO:0003987">
    <property type="term" value="F:acetate-CoA ligase activity"/>
    <property type="evidence" value="ECO:0007669"/>
    <property type="project" value="UniProtKB-UniRule"/>
</dbReference>
<keyword evidence="11" id="KW-1185">Reference proteome</keyword>
<dbReference type="InterPro" id="IPR020845">
    <property type="entry name" value="AMP-binding_CS"/>
</dbReference>
<feature type="binding site" evidence="6">
    <location>
        <position position="527"/>
    </location>
    <ligand>
        <name>ATP</name>
        <dbReference type="ChEBI" id="CHEBI:30616"/>
    </ligand>
</feature>
<feature type="binding site" evidence="6">
    <location>
        <begin position="415"/>
        <end position="420"/>
    </location>
    <ligand>
        <name>ATP</name>
        <dbReference type="ChEBI" id="CHEBI:30616"/>
    </ligand>
</feature>
<dbReference type="SUPFAM" id="SSF56801">
    <property type="entry name" value="Acetyl-CoA synthetase-like"/>
    <property type="match status" value="1"/>
</dbReference>
<dbReference type="EMBL" id="NOZR01000008">
    <property type="protein sequence ID" value="OYN79672.1"/>
    <property type="molecule type" value="Genomic_DNA"/>
</dbReference>